<dbReference type="InterPro" id="IPR033939">
    <property type="entry name" value="BCAT_family"/>
</dbReference>
<evidence type="ECO:0000256" key="3">
    <source>
        <dbReference type="ARBA" id="ARBA00004824"/>
    </source>
</evidence>
<dbReference type="EC" id="2.6.1.42" evidence="15"/>
<dbReference type="InterPro" id="IPR005786">
    <property type="entry name" value="B_amino_transII"/>
</dbReference>
<keyword evidence="15" id="KW-0028">Amino-acid biosynthesis</keyword>
<dbReference type="RefSeq" id="WP_194213738.1">
    <property type="nucleotide sequence ID" value="NZ_CP061205.1"/>
</dbReference>
<dbReference type="CDD" id="cd01557">
    <property type="entry name" value="BCAT_beta_family"/>
    <property type="match status" value="1"/>
</dbReference>
<evidence type="ECO:0000256" key="11">
    <source>
        <dbReference type="ARBA" id="ARBA00048798"/>
    </source>
</evidence>
<dbReference type="Pfam" id="PF01063">
    <property type="entry name" value="Aminotran_4"/>
    <property type="match status" value="1"/>
</dbReference>
<dbReference type="PANTHER" id="PTHR42825:SF2">
    <property type="entry name" value="BRANCHED-CHAIN-AMINO-ACID AMINOTRANSFERASE 3, CHLOROPLASTIC-RELATED"/>
    <property type="match status" value="1"/>
</dbReference>
<comment type="similarity">
    <text evidence="6 13">Belongs to the class-IV pyridoxal-phosphate-dependent aminotransferase family.</text>
</comment>
<organism evidence="17 18">
    <name type="scientific">Kordiimonas pumila</name>
    <dbReference type="NCBI Taxonomy" id="2161677"/>
    <lineage>
        <taxon>Bacteria</taxon>
        <taxon>Pseudomonadati</taxon>
        <taxon>Pseudomonadota</taxon>
        <taxon>Alphaproteobacteria</taxon>
        <taxon>Kordiimonadales</taxon>
        <taxon>Kordiimonadaceae</taxon>
        <taxon>Kordiimonas</taxon>
    </lineage>
</organism>
<keyword evidence="9 14" id="KW-0663">Pyridoxal phosphate</keyword>
<evidence type="ECO:0000256" key="2">
    <source>
        <dbReference type="ARBA" id="ARBA00003109"/>
    </source>
</evidence>
<dbReference type="InterPro" id="IPR001544">
    <property type="entry name" value="Aminotrans_IV"/>
</dbReference>
<dbReference type="InterPro" id="IPR036038">
    <property type="entry name" value="Aminotransferase-like"/>
</dbReference>
<evidence type="ECO:0000256" key="15">
    <source>
        <dbReference type="RuleBase" id="RU004517"/>
    </source>
</evidence>
<dbReference type="PIRSF" id="PIRSF006468">
    <property type="entry name" value="BCAT1"/>
    <property type="match status" value="1"/>
</dbReference>
<protein>
    <recommendedName>
        <fullName evidence="15">Branched-chain-amino-acid aminotransferase</fullName>
        <ecNumber evidence="15">2.6.1.42</ecNumber>
    </recommendedName>
</protein>
<dbReference type="PROSITE" id="PS00770">
    <property type="entry name" value="AA_TRANSFER_CLASS_4"/>
    <property type="match status" value="1"/>
</dbReference>
<evidence type="ECO:0000256" key="16">
    <source>
        <dbReference type="RuleBase" id="RU004519"/>
    </source>
</evidence>
<evidence type="ECO:0000313" key="18">
    <source>
        <dbReference type="Proteomes" id="UP001595444"/>
    </source>
</evidence>
<evidence type="ECO:0000256" key="8">
    <source>
        <dbReference type="ARBA" id="ARBA00022679"/>
    </source>
</evidence>
<dbReference type="InterPro" id="IPR043131">
    <property type="entry name" value="BCAT-like_N"/>
</dbReference>
<reference evidence="18" key="1">
    <citation type="journal article" date="2019" name="Int. J. Syst. Evol. Microbiol.">
        <title>The Global Catalogue of Microorganisms (GCM) 10K type strain sequencing project: providing services to taxonomists for standard genome sequencing and annotation.</title>
        <authorList>
            <consortium name="The Broad Institute Genomics Platform"/>
            <consortium name="The Broad Institute Genome Sequencing Center for Infectious Disease"/>
            <person name="Wu L."/>
            <person name="Ma J."/>
        </authorList>
    </citation>
    <scope>NUCLEOTIDE SEQUENCE [LARGE SCALE GENOMIC DNA]</scope>
    <source>
        <strain evidence="18">KCTC 62164</strain>
    </source>
</reference>
<evidence type="ECO:0000313" key="17">
    <source>
        <dbReference type="EMBL" id="MFC3052605.1"/>
    </source>
</evidence>
<dbReference type="Gene3D" id="3.20.10.10">
    <property type="entry name" value="D-amino Acid Aminotransferase, subunit A, domain 2"/>
    <property type="match status" value="1"/>
</dbReference>
<dbReference type="InterPro" id="IPR043132">
    <property type="entry name" value="BCAT-like_C"/>
</dbReference>
<keyword evidence="8 15" id="KW-0808">Transferase</keyword>
<dbReference type="InterPro" id="IPR018300">
    <property type="entry name" value="Aminotrans_IV_CS"/>
</dbReference>
<gene>
    <name evidence="17" type="ORF">ACFOKA_11890</name>
</gene>
<comment type="pathway">
    <text evidence="3 16">Amino-acid biosynthesis; L-isoleucine biosynthesis; L-isoleucine from 2-oxobutanoate: step 4/4.</text>
</comment>
<comment type="catalytic activity">
    <reaction evidence="12 15">
        <text>L-leucine + 2-oxoglutarate = 4-methyl-2-oxopentanoate + L-glutamate</text>
        <dbReference type="Rhea" id="RHEA:18321"/>
        <dbReference type="ChEBI" id="CHEBI:16810"/>
        <dbReference type="ChEBI" id="CHEBI:17865"/>
        <dbReference type="ChEBI" id="CHEBI:29985"/>
        <dbReference type="ChEBI" id="CHEBI:57427"/>
        <dbReference type="EC" id="2.6.1.42"/>
    </reaction>
</comment>
<comment type="caution">
    <text evidence="17">The sequence shown here is derived from an EMBL/GenBank/DDBJ whole genome shotgun (WGS) entry which is preliminary data.</text>
</comment>
<comment type="cofactor">
    <cofactor evidence="1 14">
        <name>pyridoxal 5'-phosphate</name>
        <dbReference type="ChEBI" id="CHEBI:597326"/>
    </cofactor>
</comment>
<evidence type="ECO:0000256" key="9">
    <source>
        <dbReference type="ARBA" id="ARBA00022898"/>
    </source>
</evidence>
<comment type="catalytic activity">
    <reaction evidence="10 15">
        <text>L-valine + 2-oxoglutarate = 3-methyl-2-oxobutanoate + L-glutamate</text>
        <dbReference type="Rhea" id="RHEA:24813"/>
        <dbReference type="ChEBI" id="CHEBI:11851"/>
        <dbReference type="ChEBI" id="CHEBI:16810"/>
        <dbReference type="ChEBI" id="CHEBI:29985"/>
        <dbReference type="ChEBI" id="CHEBI:57762"/>
        <dbReference type="EC" id="2.6.1.42"/>
    </reaction>
</comment>
<evidence type="ECO:0000256" key="13">
    <source>
        <dbReference type="RuleBase" id="RU004106"/>
    </source>
</evidence>
<evidence type="ECO:0000256" key="14">
    <source>
        <dbReference type="RuleBase" id="RU004516"/>
    </source>
</evidence>
<evidence type="ECO:0000256" key="1">
    <source>
        <dbReference type="ARBA" id="ARBA00001933"/>
    </source>
</evidence>
<evidence type="ECO:0000256" key="5">
    <source>
        <dbReference type="ARBA" id="ARBA00005072"/>
    </source>
</evidence>
<keyword evidence="7 15" id="KW-0032">Aminotransferase</keyword>
<sequence length="353" mass="39052">MTTAHIRPEILAAIKNTIVPEDKTFGRALFPVIAAATYRNGTWSDLEIKLDTEHAVSAGSVVVQYGQSIFEGMKAYRVTQDIPQIFRPYDHAKRFQRSADRLCMPHVPEELFVSAVKKIADLYTDLIPREHNSALYVRPALFGDDYSLEITPSAGYSFTVHVAPTVPFSVNMKSVLIERENTRAAVGGTGGVKAAGNYAASFLSVQRARSVGCATSIWLDPIEHRYVEELSLMNFFIVKDEKLYTPELTKSFLPGLTRQSILQMANHLGIETVEQPIDINELVADLKKGREIEAFSSGTAAVISPIKSFKEIDGQEFVVGTEPGPVTSKLRAALVDIQEGRAEDLFGWMQNVK</sequence>
<evidence type="ECO:0000256" key="6">
    <source>
        <dbReference type="ARBA" id="ARBA00009320"/>
    </source>
</evidence>
<comment type="pathway">
    <text evidence="5 16">Amino-acid biosynthesis; L-leucine biosynthesis; L-leucine from 3-methyl-2-oxobutanoate: step 4/4.</text>
</comment>
<name>A0ABV7D7F4_9PROT</name>
<keyword evidence="15" id="KW-0100">Branched-chain amino acid biosynthesis</keyword>
<dbReference type="EMBL" id="JBHRSL010000010">
    <property type="protein sequence ID" value="MFC3052605.1"/>
    <property type="molecule type" value="Genomic_DNA"/>
</dbReference>
<comment type="catalytic activity">
    <reaction evidence="11 15">
        <text>L-isoleucine + 2-oxoglutarate = (S)-3-methyl-2-oxopentanoate + L-glutamate</text>
        <dbReference type="Rhea" id="RHEA:24801"/>
        <dbReference type="ChEBI" id="CHEBI:16810"/>
        <dbReference type="ChEBI" id="CHEBI:29985"/>
        <dbReference type="ChEBI" id="CHEBI:35146"/>
        <dbReference type="ChEBI" id="CHEBI:58045"/>
        <dbReference type="EC" id="2.6.1.42"/>
    </reaction>
</comment>
<dbReference type="PANTHER" id="PTHR42825">
    <property type="entry name" value="AMINO ACID AMINOTRANSFERASE"/>
    <property type="match status" value="1"/>
</dbReference>
<dbReference type="NCBIfam" id="TIGR01123">
    <property type="entry name" value="ilvE_II"/>
    <property type="match status" value="1"/>
</dbReference>
<evidence type="ECO:0000256" key="10">
    <source>
        <dbReference type="ARBA" id="ARBA00048212"/>
    </source>
</evidence>
<evidence type="ECO:0000256" key="7">
    <source>
        <dbReference type="ARBA" id="ARBA00022576"/>
    </source>
</evidence>
<comment type="pathway">
    <text evidence="4 16">Amino-acid biosynthesis; L-valine biosynthesis; L-valine from pyruvate: step 4/4.</text>
</comment>
<evidence type="ECO:0000256" key="12">
    <source>
        <dbReference type="ARBA" id="ARBA00049229"/>
    </source>
</evidence>
<dbReference type="Proteomes" id="UP001595444">
    <property type="component" value="Unassembled WGS sequence"/>
</dbReference>
<evidence type="ECO:0000256" key="4">
    <source>
        <dbReference type="ARBA" id="ARBA00004931"/>
    </source>
</evidence>
<keyword evidence="18" id="KW-1185">Reference proteome</keyword>
<proteinExistence type="inferred from homology"/>
<dbReference type="SUPFAM" id="SSF56752">
    <property type="entry name" value="D-aminoacid aminotransferase-like PLP-dependent enzymes"/>
    <property type="match status" value="1"/>
</dbReference>
<accession>A0ABV7D7F4</accession>
<dbReference type="Gene3D" id="3.30.470.10">
    <property type="match status" value="1"/>
</dbReference>
<comment type="function">
    <text evidence="2">Acts on leucine, isoleucine and valine.</text>
</comment>
<dbReference type="GO" id="GO:0004084">
    <property type="term" value="F:branched-chain-amino-acid transaminase activity"/>
    <property type="evidence" value="ECO:0007669"/>
    <property type="project" value="UniProtKB-EC"/>
</dbReference>
<dbReference type="NCBIfam" id="NF009897">
    <property type="entry name" value="PRK13357.1"/>
    <property type="match status" value="1"/>
</dbReference>